<dbReference type="RefSeq" id="WP_182995309.1">
    <property type="nucleotide sequence ID" value="NZ_MBTA01000005.1"/>
</dbReference>
<name>A0A419S8J8_9SPHI</name>
<keyword evidence="2" id="KW-1185">Reference proteome</keyword>
<reference evidence="1 2" key="1">
    <citation type="submission" date="2016-07" db="EMBL/GenBank/DDBJ databases">
        <title>Genome of Pelobium manganitolerans.</title>
        <authorList>
            <person name="Wu S."/>
            <person name="Wang G."/>
        </authorList>
    </citation>
    <scope>NUCLEOTIDE SEQUENCE [LARGE SCALE GENOMIC DNA]</scope>
    <source>
        <strain evidence="1 2">YS-25</strain>
    </source>
</reference>
<sequence>MINPQSRVWIYQANQELNNDVLQEISAILNQFTTSWTAHNQALKAFFEIKYKRFIVLVVDETQAGASGCSIDKSVHLMKELEQKYNISLLDRFNIAYREGDTVKSTDRAGFEKLLEQGVVNASTIVFNNMVSTYQDYQSNWETAAAKSWHNNVFAL</sequence>
<gene>
    <name evidence="1" type="ORF">BCY91_15700</name>
</gene>
<dbReference type="EMBL" id="MBTA01000005">
    <property type="protein sequence ID" value="RKD18246.1"/>
    <property type="molecule type" value="Genomic_DNA"/>
</dbReference>
<dbReference type="Proteomes" id="UP000283433">
    <property type="component" value="Unassembled WGS sequence"/>
</dbReference>
<dbReference type="AlphaFoldDB" id="A0A419S8J8"/>
<protein>
    <submittedName>
        <fullName evidence="1">ABC transporter ATPase</fullName>
    </submittedName>
</protein>
<evidence type="ECO:0000313" key="2">
    <source>
        <dbReference type="Proteomes" id="UP000283433"/>
    </source>
</evidence>
<evidence type="ECO:0000313" key="1">
    <source>
        <dbReference type="EMBL" id="RKD18246.1"/>
    </source>
</evidence>
<proteinExistence type="predicted"/>
<comment type="caution">
    <text evidence="1">The sequence shown here is derived from an EMBL/GenBank/DDBJ whole genome shotgun (WGS) entry which is preliminary data.</text>
</comment>
<accession>A0A419S8J8</accession>
<organism evidence="1 2">
    <name type="scientific">Pelobium manganitolerans</name>
    <dbReference type="NCBI Taxonomy" id="1842495"/>
    <lineage>
        <taxon>Bacteria</taxon>
        <taxon>Pseudomonadati</taxon>
        <taxon>Bacteroidota</taxon>
        <taxon>Sphingobacteriia</taxon>
        <taxon>Sphingobacteriales</taxon>
        <taxon>Sphingobacteriaceae</taxon>
        <taxon>Pelobium</taxon>
    </lineage>
</organism>